<evidence type="ECO:0000256" key="10">
    <source>
        <dbReference type="ARBA" id="ARBA00023010"/>
    </source>
</evidence>
<dbReference type="Gene3D" id="3.40.50.1000">
    <property type="entry name" value="HAD superfamily/HAD-like"/>
    <property type="match status" value="1"/>
</dbReference>
<evidence type="ECO:0000256" key="13">
    <source>
        <dbReference type="ARBA" id="ARBA00061911"/>
    </source>
</evidence>
<evidence type="ECO:0000256" key="8">
    <source>
        <dbReference type="ARBA" id="ARBA00022946"/>
    </source>
</evidence>
<dbReference type="InterPro" id="IPR036412">
    <property type="entry name" value="HAD-like_sf"/>
</dbReference>
<evidence type="ECO:0000313" key="18">
    <source>
        <dbReference type="Proteomes" id="UP001558652"/>
    </source>
</evidence>
<keyword evidence="6" id="KW-0999">Mitochondrion inner membrane</keyword>
<comment type="similarity">
    <text evidence="3 14">Belongs to the TIM50 family.</text>
</comment>
<dbReference type="InterPro" id="IPR023214">
    <property type="entry name" value="HAD_sf"/>
</dbReference>
<evidence type="ECO:0000256" key="3">
    <source>
        <dbReference type="ARBA" id="ARBA00006344"/>
    </source>
</evidence>
<proteinExistence type="inferred from homology"/>
<keyword evidence="18" id="KW-1185">Reference proteome</keyword>
<keyword evidence="5" id="KW-0812">Transmembrane</keyword>
<dbReference type="Proteomes" id="UP001558652">
    <property type="component" value="Unassembled WGS sequence"/>
</dbReference>
<gene>
    <name evidence="17" type="ORF">AAG570_006664</name>
</gene>
<dbReference type="CDD" id="cd07521">
    <property type="entry name" value="HAD_FCP1-like"/>
    <property type="match status" value="1"/>
</dbReference>
<evidence type="ECO:0000256" key="6">
    <source>
        <dbReference type="ARBA" id="ARBA00022792"/>
    </source>
</evidence>
<evidence type="ECO:0000256" key="4">
    <source>
        <dbReference type="ARBA" id="ARBA00022448"/>
    </source>
</evidence>
<evidence type="ECO:0000256" key="7">
    <source>
        <dbReference type="ARBA" id="ARBA00022927"/>
    </source>
</evidence>
<keyword evidence="4 14" id="KW-0813">Transport</keyword>
<feature type="domain" description="FCP1 homology" evidence="16">
    <location>
        <begin position="80"/>
        <end position="224"/>
    </location>
</feature>
<dbReference type="InterPro" id="IPR050365">
    <property type="entry name" value="TIM50"/>
</dbReference>
<evidence type="ECO:0000313" key="17">
    <source>
        <dbReference type="EMBL" id="KAL1139686.1"/>
    </source>
</evidence>
<dbReference type="SUPFAM" id="SSF56784">
    <property type="entry name" value="HAD-like"/>
    <property type="match status" value="1"/>
</dbReference>
<evidence type="ECO:0000256" key="15">
    <source>
        <dbReference type="SAM" id="MobiDB-lite"/>
    </source>
</evidence>
<comment type="caution">
    <text evidence="17">The sequence shown here is derived from an EMBL/GenBank/DDBJ whole genome shotgun (WGS) entry which is preliminary data.</text>
</comment>
<comment type="subunit">
    <text evidence="13">Component of the TIM23 complex at least composed of Tim23, Tim17 (Tim17a1, Tim17a2 or Tim17b1) and a Tim50.</text>
</comment>
<evidence type="ECO:0000256" key="9">
    <source>
        <dbReference type="ARBA" id="ARBA00022989"/>
    </source>
</evidence>
<dbReference type="Pfam" id="PF03031">
    <property type="entry name" value="NIF"/>
    <property type="match status" value="1"/>
</dbReference>
<keyword evidence="12" id="KW-0472">Membrane</keyword>
<evidence type="ECO:0000259" key="16">
    <source>
        <dbReference type="PROSITE" id="PS50969"/>
    </source>
</evidence>
<keyword evidence="8 14" id="KW-0809">Transit peptide</keyword>
<dbReference type="FunFam" id="3.40.50.1000:FF:000019">
    <property type="entry name" value="Mitochondrial import inner membrane translocase subunit TIM50"/>
    <property type="match status" value="1"/>
</dbReference>
<feature type="region of interest" description="Disordered" evidence="15">
    <location>
        <begin position="265"/>
        <end position="288"/>
    </location>
</feature>
<keyword evidence="7 14" id="KW-0653">Protein transport</keyword>
<evidence type="ECO:0000256" key="2">
    <source>
        <dbReference type="ARBA" id="ARBA00004434"/>
    </source>
</evidence>
<comment type="function">
    <text evidence="1 14">Essential component of the TIM23 complex, a complex that mediates the translocation of transit peptide-containing proteins across the mitochondrial inner membrane.</text>
</comment>
<sequence>MKYSLIAIGSTLGLCGGVLAYNLGRPKIDEEGNIIEDEFSTLPTIRQFFRRLLSQIEYYNKMIKEPSRDKLLPDPVSYPYIQPPYTLVLELTDLLVHPEWTYQTGWRFKKRPGVDKFLEQVGMPNFEVVVYTAEHGTSAYPILDSLDPNGYILYRLFRDATDFIDGHHVKNLDCLNRDPRKVIVVDWNQNSVKLHRNNAFLIPRWKGNDDDTTLVDLAAFLKTIASNGIEDVRDVLSYYGQYDDPIEAFRENQRRLLEQLEEKEKLEKQRKQNPPLTSRWSQGLLNKR</sequence>
<evidence type="ECO:0000256" key="12">
    <source>
        <dbReference type="ARBA" id="ARBA00023136"/>
    </source>
</evidence>
<evidence type="ECO:0000256" key="11">
    <source>
        <dbReference type="ARBA" id="ARBA00023128"/>
    </source>
</evidence>
<name>A0ABD0YVA8_9HEMI</name>
<accession>A0ABD0YVA8</accession>
<keyword evidence="11 14" id="KW-0496">Mitochondrion</keyword>
<feature type="compositionally biased region" description="Polar residues" evidence="15">
    <location>
        <begin position="274"/>
        <end position="288"/>
    </location>
</feature>
<dbReference type="InterPro" id="IPR004274">
    <property type="entry name" value="FCP1_dom"/>
</dbReference>
<evidence type="ECO:0000256" key="14">
    <source>
        <dbReference type="RuleBase" id="RU365079"/>
    </source>
</evidence>
<keyword evidence="9" id="KW-1133">Transmembrane helix</keyword>
<evidence type="ECO:0000256" key="1">
    <source>
        <dbReference type="ARBA" id="ARBA00002959"/>
    </source>
</evidence>
<organism evidence="17 18">
    <name type="scientific">Ranatra chinensis</name>
    <dbReference type="NCBI Taxonomy" id="642074"/>
    <lineage>
        <taxon>Eukaryota</taxon>
        <taxon>Metazoa</taxon>
        <taxon>Ecdysozoa</taxon>
        <taxon>Arthropoda</taxon>
        <taxon>Hexapoda</taxon>
        <taxon>Insecta</taxon>
        <taxon>Pterygota</taxon>
        <taxon>Neoptera</taxon>
        <taxon>Paraneoptera</taxon>
        <taxon>Hemiptera</taxon>
        <taxon>Heteroptera</taxon>
        <taxon>Panheteroptera</taxon>
        <taxon>Nepomorpha</taxon>
        <taxon>Nepidae</taxon>
        <taxon>Ranatrinae</taxon>
        <taxon>Ranatra</taxon>
    </lineage>
</organism>
<keyword evidence="10 14" id="KW-0811">Translocation</keyword>
<dbReference type="PROSITE" id="PS50969">
    <property type="entry name" value="FCP1"/>
    <property type="match status" value="1"/>
</dbReference>
<dbReference type="PANTHER" id="PTHR12210">
    <property type="entry name" value="DULLARD PROTEIN PHOSPHATASE"/>
    <property type="match status" value="1"/>
</dbReference>
<reference evidence="17 18" key="1">
    <citation type="submission" date="2024-07" db="EMBL/GenBank/DDBJ databases">
        <title>Chromosome-level genome assembly of the water stick insect Ranatra chinensis (Heteroptera: Nepidae).</title>
        <authorList>
            <person name="Liu X."/>
        </authorList>
    </citation>
    <scope>NUCLEOTIDE SEQUENCE [LARGE SCALE GENOMIC DNA]</scope>
    <source>
        <strain evidence="17">Cailab_2021Rc</strain>
        <tissue evidence="17">Muscle</tissue>
    </source>
</reference>
<evidence type="ECO:0000256" key="5">
    <source>
        <dbReference type="ARBA" id="ARBA00022692"/>
    </source>
</evidence>
<dbReference type="AlphaFoldDB" id="A0ABD0YVA8"/>
<dbReference type="SMART" id="SM00577">
    <property type="entry name" value="CPDc"/>
    <property type="match status" value="1"/>
</dbReference>
<dbReference type="GO" id="GO:0015031">
    <property type="term" value="P:protein transport"/>
    <property type="evidence" value="ECO:0007669"/>
    <property type="project" value="UniProtKB-KW"/>
</dbReference>
<protein>
    <recommendedName>
        <fullName evidence="14">Mitochondrial import inner membrane translocase subunit TIM50</fullName>
    </recommendedName>
</protein>
<dbReference type="GO" id="GO:0005744">
    <property type="term" value="C:TIM23 mitochondrial import inner membrane translocase complex"/>
    <property type="evidence" value="ECO:0007669"/>
    <property type="project" value="UniProtKB-UniRule"/>
</dbReference>
<comment type="subcellular location">
    <subcellularLocation>
        <location evidence="2 14">Mitochondrion inner membrane</location>
        <topology evidence="2 14">Single-pass membrane protein</topology>
    </subcellularLocation>
</comment>
<dbReference type="EMBL" id="JBFDAA010000002">
    <property type="protein sequence ID" value="KAL1139686.1"/>
    <property type="molecule type" value="Genomic_DNA"/>
</dbReference>